<gene>
    <name evidence="4" type="ORF">SBAD_LOCUS9118</name>
</gene>
<keyword evidence="2" id="KW-0677">Repeat</keyword>
<dbReference type="InterPro" id="IPR006652">
    <property type="entry name" value="Kelch_1"/>
</dbReference>
<dbReference type="EMBL" id="UZAM01012349">
    <property type="protein sequence ID" value="VDP21341.1"/>
    <property type="molecule type" value="Genomic_DNA"/>
</dbReference>
<dbReference type="PANTHER" id="PTHR24412:SF396">
    <property type="entry name" value="INFLUENZA VIRUS NS1A-BINDING PROTEIN"/>
    <property type="match status" value="1"/>
</dbReference>
<dbReference type="SUPFAM" id="SSF117281">
    <property type="entry name" value="Kelch motif"/>
    <property type="match status" value="2"/>
</dbReference>
<sequence>MTFYPLANLTVPRCSCGVVEMDGKIVVFGGYNRGECLSSVEQYDPTTNVWSSFPSMLKGRGRFDAALCNGKADQQEVGKKHVGVYDFSRASVASPIVKKHTTSGIQKNCSRIYVVGGSDGNNDLSTVECFDPVVRSWRRVAPLSSPRSNIGGLMQSYVPITRCDRCLATIGNRLYSMGGWDGENALKDCENKSVHRILYHPFIMCRRIGRSQAGCVVWKNKIYVAGGYDSWHCTNTVEVYDPESDTWHYLSPMNCARRGCGLAVFKNKLYAVGGSDGVESLCTAEWLDLIDPHSSWRPAPSMNTCRANVRVAVVAEKLFAFGGFNGKSFLNTMEYLAEGMNKTLVFVFIRLLQIRWSGEKFCQCRIAYVDFFVSFFLRMSLLFYIFLPTVL</sequence>
<dbReference type="AlphaFoldDB" id="A0A183IZS0"/>
<dbReference type="Gene3D" id="2.120.10.80">
    <property type="entry name" value="Kelch-type beta propeller"/>
    <property type="match status" value="3"/>
</dbReference>
<dbReference type="PANTHER" id="PTHR24412">
    <property type="entry name" value="KELCH PROTEIN"/>
    <property type="match status" value="1"/>
</dbReference>
<reference evidence="4 5" key="2">
    <citation type="submission" date="2018-11" db="EMBL/GenBank/DDBJ databases">
        <authorList>
            <consortium name="Pathogen Informatics"/>
        </authorList>
    </citation>
    <scope>NUCLEOTIDE SEQUENCE [LARGE SCALE GENOMIC DNA]</scope>
</reference>
<organism evidence="6">
    <name type="scientific">Soboliphyme baturini</name>
    <dbReference type="NCBI Taxonomy" id="241478"/>
    <lineage>
        <taxon>Eukaryota</taxon>
        <taxon>Metazoa</taxon>
        <taxon>Ecdysozoa</taxon>
        <taxon>Nematoda</taxon>
        <taxon>Enoplea</taxon>
        <taxon>Dorylaimia</taxon>
        <taxon>Dioctophymatida</taxon>
        <taxon>Dioctophymatoidea</taxon>
        <taxon>Soboliphymatidae</taxon>
        <taxon>Soboliphyme</taxon>
    </lineage>
</organism>
<keyword evidence="3" id="KW-1133">Transmembrane helix</keyword>
<dbReference type="SMART" id="SM00612">
    <property type="entry name" value="Kelch"/>
    <property type="match status" value="4"/>
</dbReference>
<name>A0A183IZS0_9BILA</name>
<evidence type="ECO:0000313" key="4">
    <source>
        <dbReference type="EMBL" id="VDP21341.1"/>
    </source>
</evidence>
<dbReference type="Proteomes" id="UP000270296">
    <property type="component" value="Unassembled WGS sequence"/>
</dbReference>
<dbReference type="PRINTS" id="PR00501">
    <property type="entry name" value="KELCHREPEAT"/>
</dbReference>
<dbReference type="InterPro" id="IPR015915">
    <property type="entry name" value="Kelch-typ_b-propeller"/>
</dbReference>
<proteinExistence type="predicted"/>
<protein>
    <submittedName>
        <fullName evidence="6">F-box/kelch-repeat protein</fullName>
    </submittedName>
</protein>
<keyword evidence="3" id="KW-0812">Transmembrane</keyword>
<dbReference type="WBParaSite" id="SBAD_0000944701-mRNA-1">
    <property type="protein sequence ID" value="SBAD_0000944701-mRNA-1"/>
    <property type="gene ID" value="SBAD_0000944701"/>
</dbReference>
<keyword evidence="5" id="KW-1185">Reference proteome</keyword>
<feature type="transmembrane region" description="Helical" evidence="3">
    <location>
        <begin position="366"/>
        <end position="387"/>
    </location>
</feature>
<keyword evidence="3" id="KW-0472">Membrane</keyword>
<dbReference type="Pfam" id="PF01344">
    <property type="entry name" value="Kelch_1"/>
    <property type="match status" value="6"/>
</dbReference>
<evidence type="ECO:0000313" key="5">
    <source>
        <dbReference type="Proteomes" id="UP000270296"/>
    </source>
</evidence>
<accession>A0A183IZS0</accession>
<evidence type="ECO:0000256" key="2">
    <source>
        <dbReference type="ARBA" id="ARBA00022737"/>
    </source>
</evidence>
<dbReference type="OrthoDB" id="45365at2759"/>
<evidence type="ECO:0000313" key="6">
    <source>
        <dbReference type="WBParaSite" id="SBAD_0000944701-mRNA-1"/>
    </source>
</evidence>
<evidence type="ECO:0000256" key="3">
    <source>
        <dbReference type="SAM" id="Phobius"/>
    </source>
</evidence>
<evidence type="ECO:0000256" key="1">
    <source>
        <dbReference type="ARBA" id="ARBA00022441"/>
    </source>
</evidence>
<keyword evidence="1" id="KW-0880">Kelch repeat</keyword>
<reference evidence="6" key="1">
    <citation type="submission" date="2016-06" db="UniProtKB">
        <authorList>
            <consortium name="WormBaseParasite"/>
        </authorList>
    </citation>
    <scope>IDENTIFICATION</scope>
</reference>